<dbReference type="PROSITE" id="PS00571">
    <property type="entry name" value="AMIDASES"/>
    <property type="match status" value="1"/>
</dbReference>
<dbReference type="PANTHER" id="PTHR11895:SF7">
    <property type="entry name" value="GLUTAMYL-TRNA(GLN) AMIDOTRANSFERASE SUBUNIT A, MITOCHONDRIAL"/>
    <property type="match status" value="1"/>
</dbReference>
<sequence>VLSADEYDRRDAVGLAALVAVGEVTAAEVVEMGMARIEATESPLNGVVTTCFDDARRDVGAGPAVGPLAGVPYLVKDLNTWVRGMPATNGSRALADFVPDHDAVLVERLRTAGLVLLGKTNTPEFGLNVCTAPALFGVTPNPFDPTRSAGGSSGGSAVAVATGVVPAAHATDSGGSIRIPASNCGLFGLKPSRSRVPLGNDQPEGLGGLSAGHAVTHSVRDSAVLLDATAGPLPGRADEFGGSAGSFADALVRDMPELRVALWTDGLAGEAVSEECVRATTGAARLCESVGCLVEEVRPPVEGGALRDALDVVFTTNIRQVVQAVLADQPAAVAGGLLEPITVACFEAGARHDGAAYEAALRHARRVAQAMEAFFERFDLLLTPTLGEPPMALGVLDMQTDDWDSYFQRLLDAIPFTPLFNVTGGPAASVPLGWSDGGLPIGVQFGAAVGAEATVLRLARELEQAEPWHDRI</sequence>
<name>A0A381TE12_9ZZZZ</name>
<dbReference type="InterPro" id="IPR020556">
    <property type="entry name" value="Amidase_CS"/>
</dbReference>
<organism evidence="2">
    <name type="scientific">marine metagenome</name>
    <dbReference type="NCBI Taxonomy" id="408172"/>
    <lineage>
        <taxon>unclassified sequences</taxon>
        <taxon>metagenomes</taxon>
        <taxon>ecological metagenomes</taxon>
    </lineage>
</organism>
<evidence type="ECO:0000259" key="1">
    <source>
        <dbReference type="Pfam" id="PF01425"/>
    </source>
</evidence>
<dbReference type="InterPro" id="IPR036928">
    <property type="entry name" value="AS_sf"/>
</dbReference>
<evidence type="ECO:0000313" key="2">
    <source>
        <dbReference type="EMBL" id="SVA13741.1"/>
    </source>
</evidence>
<feature type="non-terminal residue" evidence="2">
    <location>
        <position position="1"/>
    </location>
</feature>
<dbReference type="GO" id="GO:0003824">
    <property type="term" value="F:catalytic activity"/>
    <property type="evidence" value="ECO:0007669"/>
    <property type="project" value="InterPro"/>
</dbReference>
<dbReference type="SUPFAM" id="SSF75304">
    <property type="entry name" value="Amidase signature (AS) enzymes"/>
    <property type="match status" value="1"/>
</dbReference>
<dbReference type="PANTHER" id="PTHR11895">
    <property type="entry name" value="TRANSAMIDASE"/>
    <property type="match status" value="1"/>
</dbReference>
<accession>A0A381TE12</accession>
<gene>
    <name evidence="2" type="ORF">METZ01_LOCUS66595</name>
</gene>
<protein>
    <recommendedName>
        <fullName evidence="1">Amidase domain-containing protein</fullName>
    </recommendedName>
</protein>
<dbReference type="InterPro" id="IPR000120">
    <property type="entry name" value="Amidase"/>
</dbReference>
<feature type="domain" description="Amidase" evidence="1">
    <location>
        <begin position="28"/>
        <end position="456"/>
    </location>
</feature>
<dbReference type="Pfam" id="PF01425">
    <property type="entry name" value="Amidase"/>
    <property type="match status" value="1"/>
</dbReference>
<dbReference type="EMBL" id="UINC01004358">
    <property type="protein sequence ID" value="SVA13741.1"/>
    <property type="molecule type" value="Genomic_DNA"/>
</dbReference>
<proteinExistence type="predicted"/>
<reference evidence="2" key="1">
    <citation type="submission" date="2018-05" db="EMBL/GenBank/DDBJ databases">
        <authorList>
            <person name="Lanie J.A."/>
            <person name="Ng W.-L."/>
            <person name="Kazmierczak K.M."/>
            <person name="Andrzejewski T.M."/>
            <person name="Davidsen T.M."/>
            <person name="Wayne K.J."/>
            <person name="Tettelin H."/>
            <person name="Glass J.I."/>
            <person name="Rusch D."/>
            <person name="Podicherti R."/>
            <person name="Tsui H.-C.T."/>
            <person name="Winkler M.E."/>
        </authorList>
    </citation>
    <scope>NUCLEOTIDE SEQUENCE</scope>
</reference>
<dbReference type="InterPro" id="IPR023631">
    <property type="entry name" value="Amidase_dom"/>
</dbReference>
<dbReference type="AlphaFoldDB" id="A0A381TE12"/>
<dbReference type="Gene3D" id="3.90.1300.10">
    <property type="entry name" value="Amidase signature (AS) domain"/>
    <property type="match status" value="1"/>
</dbReference>